<feature type="domain" description="CRAL-TRIO" evidence="1">
    <location>
        <begin position="127"/>
        <end position="252"/>
    </location>
</feature>
<dbReference type="PANTHER" id="PTHR10174:SF216">
    <property type="entry name" value="CRAL-TRIO DOMAIN-CONTAINING PROTEIN-RELATED"/>
    <property type="match status" value="1"/>
</dbReference>
<dbReference type="GeneID" id="105218766"/>
<dbReference type="InterPro" id="IPR036865">
    <property type="entry name" value="CRAL-TRIO_dom_sf"/>
</dbReference>
<dbReference type="InterPro" id="IPR001251">
    <property type="entry name" value="CRAL-TRIO_dom"/>
</dbReference>
<reference evidence="2" key="1">
    <citation type="submission" date="2014-11" db="EMBL/GenBank/DDBJ databases">
        <authorList>
            <person name="Geib S."/>
        </authorList>
    </citation>
    <scope>NUCLEOTIDE SEQUENCE</scope>
</reference>
<dbReference type="CTD" id="105218766"/>
<accession>A0A0A1WF51</accession>
<protein>
    <submittedName>
        <fullName evidence="2">Alpha-tocopherol transfer protein-like</fullName>
    </submittedName>
</protein>
<dbReference type="PROSITE" id="PS50191">
    <property type="entry name" value="CRAL_TRIO"/>
    <property type="match status" value="1"/>
</dbReference>
<dbReference type="EMBL" id="GBXI01017182">
    <property type="protein sequence ID" value="JAC97109.1"/>
    <property type="molecule type" value="Transcribed_RNA"/>
</dbReference>
<dbReference type="PANTHER" id="PTHR10174">
    <property type="entry name" value="ALPHA-TOCOPHEROL TRANSFER PROTEIN-RELATED"/>
    <property type="match status" value="1"/>
</dbReference>
<dbReference type="AlphaFoldDB" id="A0A0A1WF51"/>
<sequence length="305" mass="35860">MRPLPPELAKIAREELNETPERVQQDLVILRTWIYQQRYLHARTSTDFLIAFLRRCRYSLEQTKKRIDDFFTFHTRFPEIVSNRRVTEKILTINRLGLQYFPEFPRCSDHAAIMITRVGCCPKRYHMREVIAYTSMAMELIALENDNAAVVGVVQIFDLSDLDVEHAAQLDGGLFRKWWYWMSECSPLRINVTYCLNAPKELQSWLGVLRALRVKMGSNSPMFIVKSLEELYQYIPQKCLPEEYGGTNGHLHECVSYMEDLLKSYRDYFEDELNYGTIEQLRHGEIMPYEAEFGAEGSFRQLIVD</sequence>
<dbReference type="Pfam" id="PF00650">
    <property type="entry name" value="CRAL_TRIO"/>
    <property type="match status" value="1"/>
</dbReference>
<evidence type="ECO:0000313" key="2">
    <source>
        <dbReference type="EMBL" id="JAC97109.1"/>
    </source>
</evidence>
<dbReference type="GO" id="GO:1902936">
    <property type="term" value="F:phosphatidylinositol bisphosphate binding"/>
    <property type="evidence" value="ECO:0007669"/>
    <property type="project" value="TreeGrafter"/>
</dbReference>
<dbReference type="GO" id="GO:0016020">
    <property type="term" value="C:membrane"/>
    <property type="evidence" value="ECO:0007669"/>
    <property type="project" value="TreeGrafter"/>
</dbReference>
<proteinExistence type="predicted"/>
<organism evidence="2">
    <name type="scientific">Zeugodacus cucurbitae</name>
    <name type="common">Melon fruit fly</name>
    <name type="synonym">Bactrocera cucurbitae</name>
    <dbReference type="NCBI Taxonomy" id="28588"/>
    <lineage>
        <taxon>Eukaryota</taxon>
        <taxon>Metazoa</taxon>
        <taxon>Ecdysozoa</taxon>
        <taxon>Arthropoda</taxon>
        <taxon>Hexapoda</taxon>
        <taxon>Insecta</taxon>
        <taxon>Pterygota</taxon>
        <taxon>Neoptera</taxon>
        <taxon>Endopterygota</taxon>
        <taxon>Diptera</taxon>
        <taxon>Brachycera</taxon>
        <taxon>Muscomorpha</taxon>
        <taxon>Tephritoidea</taxon>
        <taxon>Tephritidae</taxon>
        <taxon>Zeugodacus</taxon>
        <taxon>Zeugodacus</taxon>
    </lineage>
</organism>
<reference evidence="2" key="2">
    <citation type="journal article" date="2015" name="Gigascience">
        <title>Reconstructing a comprehensive transcriptome assembly of a white-pupal translocated strain of the pest fruit fly Bactrocera cucurbitae.</title>
        <authorList>
            <person name="Sim S.B."/>
            <person name="Calla B."/>
            <person name="Hall B."/>
            <person name="DeRego T."/>
            <person name="Geib S.M."/>
        </authorList>
    </citation>
    <scope>NUCLEOTIDE SEQUENCE</scope>
</reference>
<dbReference type="OrthoDB" id="6575879at2759"/>
<dbReference type="Gene3D" id="3.40.525.10">
    <property type="entry name" value="CRAL-TRIO lipid binding domain"/>
    <property type="match status" value="1"/>
</dbReference>
<dbReference type="SUPFAM" id="SSF52087">
    <property type="entry name" value="CRAL/TRIO domain"/>
    <property type="match status" value="1"/>
</dbReference>
<dbReference type="InterPro" id="IPR036273">
    <property type="entry name" value="CRAL/TRIO_N_dom_sf"/>
</dbReference>
<dbReference type="Gene3D" id="1.20.5.1200">
    <property type="entry name" value="Alpha-tocopherol transfer"/>
    <property type="match status" value="1"/>
</dbReference>
<dbReference type="SMART" id="SM00516">
    <property type="entry name" value="SEC14"/>
    <property type="match status" value="1"/>
</dbReference>
<evidence type="ECO:0000259" key="1">
    <source>
        <dbReference type="PROSITE" id="PS50191"/>
    </source>
</evidence>
<dbReference type="SUPFAM" id="SSF46938">
    <property type="entry name" value="CRAL/TRIO N-terminal domain"/>
    <property type="match status" value="1"/>
</dbReference>
<dbReference type="CDD" id="cd00170">
    <property type="entry name" value="SEC14"/>
    <property type="match status" value="1"/>
</dbReference>
<dbReference type="Gene3D" id="1.10.8.20">
    <property type="entry name" value="N-terminal domain of phosphatidylinositol transfer protein sec14p"/>
    <property type="match status" value="1"/>
</dbReference>
<gene>
    <name evidence="2" type="primary">Ttpal_7</name>
    <name evidence="2" type="ORF">g.42050</name>
</gene>
<name>A0A0A1WF51_ZEUCU</name>